<dbReference type="CDD" id="cd03220">
    <property type="entry name" value="ABC_KpsT_Wzt"/>
    <property type="match status" value="1"/>
</dbReference>
<dbReference type="RefSeq" id="WP_232299125.1">
    <property type="nucleotide sequence ID" value="NZ_CP011266.1"/>
</dbReference>
<evidence type="ECO:0000313" key="7">
    <source>
        <dbReference type="Proteomes" id="UP000067738"/>
    </source>
</evidence>
<dbReference type="GO" id="GO:0016020">
    <property type="term" value="C:membrane"/>
    <property type="evidence" value="ECO:0007669"/>
    <property type="project" value="InterPro"/>
</dbReference>
<keyword evidence="3" id="KW-0547">Nucleotide-binding</keyword>
<gene>
    <name evidence="6" type="ORF">sm9_1999</name>
</gene>
<evidence type="ECO:0000259" key="5">
    <source>
        <dbReference type="PROSITE" id="PS50893"/>
    </source>
</evidence>
<dbReference type="GeneID" id="32210288"/>
<dbReference type="Proteomes" id="UP000067738">
    <property type="component" value="Chromosome"/>
</dbReference>
<evidence type="ECO:0000256" key="2">
    <source>
        <dbReference type="ARBA" id="ARBA00022448"/>
    </source>
</evidence>
<accession>A0A0U2L7A9</accession>
<keyword evidence="4 6" id="KW-0067">ATP-binding</keyword>
<dbReference type="InterPro" id="IPR015860">
    <property type="entry name" value="ABC_transpr_TagH-like"/>
</dbReference>
<evidence type="ECO:0000256" key="1">
    <source>
        <dbReference type="ARBA" id="ARBA00005417"/>
    </source>
</evidence>
<dbReference type="KEGG" id="mmil:sm9_1999"/>
<dbReference type="PANTHER" id="PTHR46743">
    <property type="entry name" value="TEICHOIC ACIDS EXPORT ATP-BINDING PROTEIN TAGH"/>
    <property type="match status" value="1"/>
</dbReference>
<dbReference type="EMBL" id="CP011266">
    <property type="protein sequence ID" value="ALT69758.1"/>
    <property type="molecule type" value="Genomic_DNA"/>
</dbReference>
<dbReference type="GO" id="GO:0140359">
    <property type="term" value="F:ABC-type transporter activity"/>
    <property type="evidence" value="ECO:0007669"/>
    <property type="project" value="InterPro"/>
</dbReference>
<keyword evidence="7" id="KW-1185">Reference proteome</keyword>
<dbReference type="SMART" id="SM00382">
    <property type="entry name" value="AAA"/>
    <property type="match status" value="1"/>
</dbReference>
<dbReference type="Pfam" id="PF00005">
    <property type="entry name" value="ABC_tran"/>
    <property type="match status" value="1"/>
</dbReference>
<dbReference type="SUPFAM" id="SSF52540">
    <property type="entry name" value="P-loop containing nucleoside triphosphate hydrolases"/>
    <property type="match status" value="1"/>
</dbReference>
<feature type="domain" description="ABC transporter" evidence="5">
    <location>
        <begin position="222"/>
        <end position="442"/>
    </location>
</feature>
<dbReference type="InterPro" id="IPR017871">
    <property type="entry name" value="ABC_transporter-like_CS"/>
</dbReference>
<dbReference type="PROSITE" id="PS50893">
    <property type="entry name" value="ABC_TRANSPORTER_2"/>
    <property type="match status" value="1"/>
</dbReference>
<dbReference type="AlphaFoldDB" id="A0A0U2L7A9"/>
<protein>
    <submittedName>
        <fullName evidence="6">Polysaccharide/polyol phosphate ABC transporter ATP-binding protein</fullName>
    </submittedName>
</protein>
<dbReference type="InterPro" id="IPR003439">
    <property type="entry name" value="ABC_transporter-like_ATP-bd"/>
</dbReference>
<dbReference type="PANTHER" id="PTHR46743:SF2">
    <property type="entry name" value="TEICHOIC ACIDS EXPORT ATP-BINDING PROTEIN TAGH"/>
    <property type="match status" value="1"/>
</dbReference>
<comment type="similarity">
    <text evidence="1">Belongs to the ABC transporter superfamily.</text>
</comment>
<dbReference type="PATRIC" id="fig|230361.4.peg.2067"/>
<sequence>MSSKNNKSLFKIDKNDNINEYGIGDYNPSYNMGNDVGENINSKDGINYSFDVDEKLYDEAQFIFNALKNKKLDIPEDEEIQLKQDLNLILSAGSIQKDFQNNNSKKNKLILNDDTNDLKNTLDIYENSNNISNSDDILKNFEDSSDSISHVVDFEKSLNVESEDIFQDDVLEDVNLDSSSVDDALSDLVEDYSNETVIKVDNVSMDYKLSKDKIDTLKEFFIRTIKRNREKTKTISALKNISFEIPRGDRVGIIGFNGAGKSTLLKLLSRVYDPTEGTIETKGRIAPLLELGAGFDMNYTGKANIFLNGAFLGFSEDFIKEKYDEIVEFSELGDAINYHVKTYSSGMRAKLGFSIATIVEPDILIIDEILSVGDIKFQRKSSDKIRSLINSGITVLLVSHSVSQIRELCNKAIWIDDGEIKMMGEVNKVCDAYVKAANDASQEQLKNINLD</sequence>
<proteinExistence type="inferred from homology"/>
<evidence type="ECO:0000256" key="4">
    <source>
        <dbReference type="ARBA" id="ARBA00022840"/>
    </source>
</evidence>
<dbReference type="InterPro" id="IPR050683">
    <property type="entry name" value="Bact_Polysacc_Export_ATP-bd"/>
</dbReference>
<dbReference type="GO" id="GO:0005524">
    <property type="term" value="F:ATP binding"/>
    <property type="evidence" value="ECO:0007669"/>
    <property type="project" value="UniProtKB-KW"/>
</dbReference>
<dbReference type="PROSITE" id="PS00211">
    <property type="entry name" value="ABC_TRANSPORTER_1"/>
    <property type="match status" value="1"/>
</dbReference>
<reference evidence="6 7" key="1">
    <citation type="submission" date="2015-04" db="EMBL/GenBank/DDBJ databases">
        <title>The complete genome sequence of the rumen methanogen Methanobrevibacter millerae SM9.</title>
        <authorList>
            <person name="Leahy S.C."/>
            <person name="Kelly W.J."/>
            <person name="Pacheco D.M."/>
            <person name="Li D."/>
            <person name="Altermann E."/>
            <person name="Attwood G.T."/>
        </authorList>
    </citation>
    <scope>NUCLEOTIDE SEQUENCE [LARGE SCALE GENOMIC DNA]</scope>
    <source>
        <strain evidence="6 7">SM9</strain>
    </source>
</reference>
<evidence type="ECO:0000256" key="3">
    <source>
        <dbReference type="ARBA" id="ARBA00022741"/>
    </source>
</evidence>
<dbReference type="Gene3D" id="3.40.50.300">
    <property type="entry name" value="P-loop containing nucleotide triphosphate hydrolases"/>
    <property type="match status" value="1"/>
</dbReference>
<dbReference type="InterPro" id="IPR003593">
    <property type="entry name" value="AAA+_ATPase"/>
</dbReference>
<organism evidence="6 7">
    <name type="scientific">Methanobrevibacter millerae</name>
    <dbReference type="NCBI Taxonomy" id="230361"/>
    <lineage>
        <taxon>Archaea</taxon>
        <taxon>Methanobacteriati</taxon>
        <taxon>Methanobacteriota</taxon>
        <taxon>Methanomada group</taxon>
        <taxon>Methanobacteria</taxon>
        <taxon>Methanobacteriales</taxon>
        <taxon>Methanobacteriaceae</taxon>
        <taxon>Methanobrevibacter</taxon>
    </lineage>
</organism>
<name>A0A0U2L7A9_9EURY</name>
<dbReference type="GO" id="GO:0016887">
    <property type="term" value="F:ATP hydrolysis activity"/>
    <property type="evidence" value="ECO:0007669"/>
    <property type="project" value="InterPro"/>
</dbReference>
<evidence type="ECO:0000313" key="6">
    <source>
        <dbReference type="EMBL" id="ALT69758.1"/>
    </source>
</evidence>
<keyword evidence="2" id="KW-0813">Transport</keyword>
<dbReference type="InterPro" id="IPR027417">
    <property type="entry name" value="P-loop_NTPase"/>
</dbReference>